<dbReference type="InterPro" id="IPR002125">
    <property type="entry name" value="CMP_dCMP_dom"/>
</dbReference>
<dbReference type="STRING" id="421058.SAMN05421866_0631"/>
<dbReference type="EMBL" id="FQWT01000001">
    <property type="protein sequence ID" value="SHG49827.1"/>
    <property type="molecule type" value="Genomic_DNA"/>
</dbReference>
<organism evidence="3 4">
    <name type="scientific">Chryseobacterium oranimense</name>
    <dbReference type="NCBI Taxonomy" id="421058"/>
    <lineage>
        <taxon>Bacteria</taxon>
        <taxon>Pseudomonadati</taxon>
        <taxon>Bacteroidota</taxon>
        <taxon>Flavobacteriia</taxon>
        <taxon>Flavobacteriales</taxon>
        <taxon>Weeksellaceae</taxon>
        <taxon>Chryseobacterium group</taxon>
        <taxon>Chryseobacterium</taxon>
    </lineage>
</organism>
<dbReference type="SUPFAM" id="SSF53927">
    <property type="entry name" value="Cytidine deaminase-like"/>
    <property type="match status" value="1"/>
</dbReference>
<name>A0A1M5KAN3_9FLAO</name>
<dbReference type="Proteomes" id="UP000184047">
    <property type="component" value="Unassembled WGS sequence"/>
</dbReference>
<dbReference type="Gene3D" id="3.40.140.10">
    <property type="entry name" value="Cytidine Deaminase, domain 2"/>
    <property type="match status" value="1"/>
</dbReference>
<sequence>MDVNKLYELRSNFIIIGLTGRMRGGANQLTEILCNSDNPFTNDNLKTEIDFIKSQNLNEGLKNEILCNFINFNNGTIKNWNKFELLEYKKVIFFNFLFDCYKEEGDFLLNIPTKIIQLGSYRNFEYERFGSTIESTNFILEKVKVFFNETNVKTFLLTFNFSCETLKECLQSKNSKEIYDFFFHSKFTKITSDFFSLLDSHSLILRQRFIQSLSLYYRLNGRININEIVNIDKKINEGKYESSLEHIYTIAETINRLIKAYRDVNDNKCNIIIDSLKNSFEVNFFKERFSGFYLVTVNKKEKTRIIDIENKVKSLYLNDSEKADKEFKENKNFDDKEYRTDDFKNGLFSSPDVENCIQKSDYHIFIDDDNLHNKNIDAIMYKEDSDDSMIHTEHDEETLNKGELKNYFTYKSLELQSLKLICLIKQPGLITPSSIERIMNIAFNAKLNSGCISRQVGAVVTDSSFSVKAIGWNEVPEGQTPCSLRNIYDLKNDKNLSAFTNYEKSNTIVGTYRNGKTFKQNATENLAPEIEILDKLQERSCSFCFKEFHNSFEGEKNQVHTRSLHAEENAMLQITKYGGQPLKGGNLFTTASPCELCSKKAFQLGVKNIFYIDPYPGIAKTQILGGGNISDNNPNLFMFQGAIGKGFNKLYEPFMSIKDETKIRSNIRPLKVKPKQKDLDNMLAEFTTEEVVMALDRINRKKTDGIIDFSKTDKKTNT</sequence>
<dbReference type="OrthoDB" id="9788517at2"/>
<dbReference type="AlphaFoldDB" id="A0A1M5KAN3"/>
<dbReference type="InterPro" id="IPR027417">
    <property type="entry name" value="P-loop_NTPase"/>
</dbReference>
<keyword evidence="4" id="KW-1185">Reference proteome</keyword>
<proteinExistence type="predicted"/>
<feature type="domain" description="CMP/dCMP-type deaminase" evidence="2">
    <location>
        <begin position="434"/>
        <end position="611"/>
    </location>
</feature>
<dbReference type="PANTHER" id="PTHR11086">
    <property type="entry name" value="DEOXYCYTIDYLATE DEAMINASE-RELATED"/>
    <property type="match status" value="1"/>
</dbReference>
<dbReference type="InterPro" id="IPR016193">
    <property type="entry name" value="Cytidine_deaminase-like"/>
</dbReference>
<evidence type="ECO:0000256" key="1">
    <source>
        <dbReference type="ARBA" id="ARBA00022801"/>
    </source>
</evidence>
<dbReference type="InterPro" id="IPR015517">
    <property type="entry name" value="dCMP_deaminase-rel"/>
</dbReference>
<accession>A0A1M5KAN3</accession>
<dbReference type="Gene3D" id="3.40.50.300">
    <property type="entry name" value="P-loop containing nucleotide triphosphate hydrolases"/>
    <property type="match status" value="1"/>
</dbReference>
<protein>
    <submittedName>
        <fullName evidence="3">Deoxycytidylate deaminase</fullName>
    </submittedName>
</protein>
<dbReference type="RefSeq" id="WP_073060117.1">
    <property type="nucleotide sequence ID" value="NZ_FQWT01000001.1"/>
</dbReference>
<gene>
    <name evidence="3" type="ORF">SAMN05421866_0631</name>
</gene>
<evidence type="ECO:0000313" key="4">
    <source>
        <dbReference type="Proteomes" id="UP000184047"/>
    </source>
</evidence>
<dbReference type="GO" id="GO:0004132">
    <property type="term" value="F:dCMP deaminase activity"/>
    <property type="evidence" value="ECO:0007669"/>
    <property type="project" value="TreeGrafter"/>
</dbReference>
<dbReference type="PANTHER" id="PTHR11086:SF18">
    <property type="entry name" value="DEOXYCYTIDYLATE DEAMINASE"/>
    <property type="match status" value="1"/>
</dbReference>
<evidence type="ECO:0000313" key="3">
    <source>
        <dbReference type="EMBL" id="SHG49827.1"/>
    </source>
</evidence>
<evidence type="ECO:0000259" key="2">
    <source>
        <dbReference type="Pfam" id="PF00383"/>
    </source>
</evidence>
<dbReference type="GO" id="GO:0005737">
    <property type="term" value="C:cytoplasm"/>
    <property type="evidence" value="ECO:0007669"/>
    <property type="project" value="TreeGrafter"/>
</dbReference>
<dbReference type="Pfam" id="PF00383">
    <property type="entry name" value="dCMP_cyt_deam_1"/>
    <property type="match status" value="1"/>
</dbReference>
<keyword evidence="1" id="KW-0378">Hydrolase</keyword>
<reference evidence="4" key="1">
    <citation type="submission" date="2016-11" db="EMBL/GenBank/DDBJ databases">
        <authorList>
            <person name="Varghese N."/>
            <person name="Submissions S."/>
        </authorList>
    </citation>
    <scope>NUCLEOTIDE SEQUENCE [LARGE SCALE GENOMIC DNA]</scope>
    <source>
        <strain evidence="4">DSM 19055</strain>
    </source>
</reference>